<feature type="compositionally biased region" description="Basic and acidic residues" evidence="1">
    <location>
        <begin position="79"/>
        <end position="99"/>
    </location>
</feature>
<name>C1NAC3_MICPC</name>
<feature type="domain" description="HAT C-terminal dimerisation" evidence="2">
    <location>
        <begin position="207"/>
        <end position="276"/>
    </location>
</feature>
<dbReference type="RefSeq" id="XP_003064939.1">
    <property type="nucleotide sequence ID" value="XM_003064893.1"/>
</dbReference>
<dbReference type="eggNOG" id="KOG1121">
    <property type="taxonomic scope" value="Eukaryota"/>
</dbReference>
<organism evidence="4">
    <name type="scientific">Micromonas pusilla (strain CCMP1545)</name>
    <name type="common">Picoplanktonic green alga</name>
    <dbReference type="NCBI Taxonomy" id="564608"/>
    <lineage>
        <taxon>Eukaryota</taxon>
        <taxon>Viridiplantae</taxon>
        <taxon>Chlorophyta</taxon>
        <taxon>Mamiellophyceae</taxon>
        <taxon>Mamiellales</taxon>
        <taxon>Mamiellaceae</taxon>
        <taxon>Micromonas</taxon>
    </lineage>
</organism>
<dbReference type="SUPFAM" id="SSF53098">
    <property type="entry name" value="Ribonuclease H-like"/>
    <property type="match status" value="1"/>
</dbReference>
<feature type="region of interest" description="Disordered" evidence="1">
    <location>
        <begin position="71"/>
        <end position="99"/>
    </location>
</feature>
<dbReference type="EMBL" id="GG663753">
    <property type="protein sequence ID" value="EEH50919.1"/>
    <property type="molecule type" value="Genomic_DNA"/>
</dbReference>
<gene>
    <name evidence="3" type="ORF">MICPUCDRAFT_54840</name>
</gene>
<reference evidence="3 4" key="1">
    <citation type="journal article" date="2009" name="Science">
        <title>Green evolution and dynamic adaptations revealed by genomes of the marine picoeukaryotes Micromonas.</title>
        <authorList>
            <person name="Worden A.Z."/>
            <person name="Lee J.H."/>
            <person name="Mock T."/>
            <person name="Rouze P."/>
            <person name="Simmons M.P."/>
            <person name="Aerts A.L."/>
            <person name="Allen A.E."/>
            <person name="Cuvelier M.L."/>
            <person name="Derelle E."/>
            <person name="Everett M.V."/>
            <person name="Foulon E."/>
            <person name="Grimwood J."/>
            <person name="Gundlach H."/>
            <person name="Henrissat B."/>
            <person name="Napoli C."/>
            <person name="McDonald S.M."/>
            <person name="Parker M.S."/>
            <person name="Rombauts S."/>
            <person name="Salamov A."/>
            <person name="Von Dassow P."/>
            <person name="Badger J.H."/>
            <person name="Coutinho P.M."/>
            <person name="Demir E."/>
            <person name="Dubchak I."/>
            <person name="Gentemann C."/>
            <person name="Eikrem W."/>
            <person name="Gready J.E."/>
            <person name="John U."/>
            <person name="Lanier W."/>
            <person name="Lindquist E.A."/>
            <person name="Lucas S."/>
            <person name="Mayer K.F."/>
            <person name="Moreau H."/>
            <person name="Not F."/>
            <person name="Otillar R."/>
            <person name="Panaud O."/>
            <person name="Pangilinan J."/>
            <person name="Paulsen I."/>
            <person name="Piegu B."/>
            <person name="Poliakov A."/>
            <person name="Robbens S."/>
            <person name="Schmutz J."/>
            <person name="Toulza E."/>
            <person name="Wyss T."/>
            <person name="Zelensky A."/>
            <person name="Zhou K."/>
            <person name="Armbrust E.V."/>
            <person name="Bhattacharya D."/>
            <person name="Goodenough U.W."/>
            <person name="Van de Peer Y."/>
            <person name="Grigoriev I.V."/>
        </authorList>
    </citation>
    <scope>NUCLEOTIDE SEQUENCE [LARGE SCALE GENOMIC DNA]</scope>
    <source>
        <strain evidence="3 4">CCMP1545</strain>
    </source>
</reference>
<protein>
    <submittedName>
        <fullName evidence="3">Transposase</fullName>
    </submittedName>
</protein>
<dbReference type="OrthoDB" id="1301613at2759"/>
<evidence type="ECO:0000256" key="1">
    <source>
        <dbReference type="SAM" id="MobiDB-lite"/>
    </source>
</evidence>
<dbReference type="Proteomes" id="UP000001876">
    <property type="component" value="Unassembled WGS sequence"/>
</dbReference>
<dbReference type="InterPro" id="IPR012337">
    <property type="entry name" value="RNaseH-like_sf"/>
</dbReference>
<dbReference type="Pfam" id="PF05699">
    <property type="entry name" value="Dimer_Tnp_hAT"/>
    <property type="match status" value="1"/>
</dbReference>
<evidence type="ECO:0000313" key="3">
    <source>
        <dbReference type="EMBL" id="EEH50919.1"/>
    </source>
</evidence>
<dbReference type="PANTHER" id="PTHR47611:SF1">
    <property type="entry name" value="CCHC-TYPE DOMAIN-CONTAINING PROTEIN"/>
    <property type="match status" value="1"/>
</dbReference>
<dbReference type="GO" id="GO:0046983">
    <property type="term" value="F:protein dimerization activity"/>
    <property type="evidence" value="ECO:0007669"/>
    <property type="project" value="InterPro"/>
</dbReference>
<dbReference type="STRING" id="564608.C1NAC3"/>
<evidence type="ECO:0000313" key="4">
    <source>
        <dbReference type="Proteomes" id="UP000001876"/>
    </source>
</evidence>
<feature type="region of interest" description="Disordered" evidence="1">
    <location>
        <begin position="117"/>
        <end position="168"/>
    </location>
</feature>
<dbReference type="InterPro" id="IPR008906">
    <property type="entry name" value="HATC_C_dom"/>
</dbReference>
<evidence type="ECO:0000259" key="2">
    <source>
        <dbReference type="Pfam" id="PF05699"/>
    </source>
</evidence>
<dbReference type="GeneID" id="9690314"/>
<keyword evidence="4" id="KW-1185">Reference proteome</keyword>
<dbReference type="AlphaFoldDB" id="C1NAC3"/>
<dbReference type="PANTHER" id="PTHR47611">
    <property type="entry name" value="HAT DIMERISATION DOMAIN, C-TERMINAL"/>
    <property type="match status" value="1"/>
</dbReference>
<sequence>MWKNDEDQELDRITDDSQLHPDVRAMKFGMLQDLRTRCEENSDLVPTLNLKGKVQMCTDNQLVATWLTPRGNSKFRPRKVTDEASSEDRKKFAKHASEEYVERAEKTLKTLLKKVVESQHAKDQEKSQRESRVSSVKKDASSTDEPAFKKQKLDPTSTYGDTDSDEEDACDVVHTERADIEQRLAAAHTEMERFKAHAFNRQVKDETRTSEGLLSWWQVEGIAFPLLREVARNIFSLPASSASSERAFSAAGQVVTHKRKMLDKARVNKLMVVKRNANFVTKAEVLKCIP</sequence>
<accession>C1NAC3</accession>
<dbReference type="KEGG" id="mpp:MICPUCDRAFT_54840"/>
<feature type="compositionally biased region" description="Basic and acidic residues" evidence="1">
    <location>
        <begin position="117"/>
        <end position="153"/>
    </location>
</feature>
<proteinExistence type="predicted"/>